<evidence type="ECO:0000256" key="12">
    <source>
        <dbReference type="PIRNR" id="PIRNR000389"/>
    </source>
</evidence>
<dbReference type="SUPFAM" id="SSF55831">
    <property type="entry name" value="Thymidylate synthase/dCMP hydroxymethylase"/>
    <property type="match status" value="1"/>
</dbReference>
<name>A0A8K0H5V5_9ROSA</name>
<dbReference type="Proteomes" id="UP000796880">
    <property type="component" value="Unassembled WGS sequence"/>
</dbReference>
<comment type="similarity">
    <text evidence="2">Belongs to the thymidylate synthase family.</text>
</comment>
<dbReference type="InterPro" id="IPR023451">
    <property type="entry name" value="Thymidate_synth/dCMP_Mease_dom"/>
</dbReference>
<dbReference type="CDD" id="cd00351">
    <property type="entry name" value="TS_Pyrimidine_HMase"/>
    <property type="match status" value="1"/>
</dbReference>
<dbReference type="GO" id="GO:0032259">
    <property type="term" value="P:methylation"/>
    <property type="evidence" value="ECO:0007669"/>
    <property type="project" value="UniProtKB-KW"/>
</dbReference>
<evidence type="ECO:0000256" key="2">
    <source>
        <dbReference type="ARBA" id="ARBA00009972"/>
    </source>
</evidence>
<dbReference type="NCBIfam" id="TIGR03284">
    <property type="entry name" value="thym_sym"/>
    <property type="match status" value="1"/>
</dbReference>
<sequence>MLKLNRAANYRALLMFSVMAGNTTTSSLDGDVTMHSDPQRKYQVVVAATRNMGIGKDGKLPWHLPSDLQFFKELTTSTVDPVKKNALVMGRKTWESIPSNYRPLPSRLNVVLTRSGSLGIDTAVNVVLCGSISSALKLLAQPPYSESIEKVFVIGGGQILREALNAPQCDAIHITEVETSIDCDTFIPPIDFSAFHSWYSSLPLVENNIQFSFVTYARVRSSTIEHHTSSGGVKSSCSSNSNKFEVESFDFLPKMIFERHEEYLYLRLIQAIISSGTTKDDRRGSGTLSRFRCQMQFNLRRSFPLLTTKRVSWQGVVEKLLWFISGSTNAKENGIRIWNGNAFRDFIDSIGLSDREEGTWDPFVGSSGETLVSGEGSDQLSDVVDKIKNGVEDKFIIFSSWNPSDLKLMALPTHDTFAKFYVDNGELSCQMYQPSADMGLVVPFNIACYALLTRLIAHVCGFTSGDFIYINGDAHVNRTHIRPLQEQLQKHPKPFPILEINPKKKDIYTLVAADFELTGYDPHK</sequence>
<dbReference type="AlphaFoldDB" id="A0A8K0H5V5"/>
<dbReference type="GO" id="GO:0006730">
    <property type="term" value="P:one-carbon metabolic process"/>
    <property type="evidence" value="ECO:0007669"/>
    <property type="project" value="UniProtKB-KW"/>
</dbReference>
<dbReference type="SUPFAM" id="SSF53597">
    <property type="entry name" value="Dihydrofolate reductase-like"/>
    <property type="match status" value="1"/>
</dbReference>
<keyword evidence="3 12" id="KW-0554">One-carbon metabolism</keyword>
<dbReference type="GO" id="GO:0005829">
    <property type="term" value="C:cytosol"/>
    <property type="evidence" value="ECO:0007669"/>
    <property type="project" value="TreeGrafter"/>
</dbReference>
<evidence type="ECO:0000256" key="10">
    <source>
        <dbReference type="ARBA" id="ARBA00050752"/>
    </source>
</evidence>
<dbReference type="InterPro" id="IPR024072">
    <property type="entry name" value="DHFR-like_dom_sf"/>
</dbReference>
<dbReference type="Pfam" id="PF00303">
    <property type="entry name" value="Thymidylat_synt"/>
    <property type="match status" value="1"/>
</dbReference>
<dbReference type="PROSITE" id="PS51330">
    <property type="entry name" value="DHFR_2"/>
    <property type="match status" value="1"/>
</dbReference>
<dbReference type="PRINTS" id="PR00108">
    <property type="entry name" value="THYMDSNTHASE"/>
</dbReference>
<reference evidence="14" key="1">
    <citation type="submission" date="2020-03" db="EMBL/GenBank/DDBJ databases">
        <title>A high-quality chromosome-level genome assembly of a woody plant with both climbing and erect habits, Rhamnella rubrinervis.</title>
        <authorList>
            <person name="Lu Z."/>
            <person name="Yang Y."/>
            <person name="Zhu X."/>
            <person name="Sun Y."/>
        </authorList>
    </citation>
    <scope>NUCLEOTIDE SEQUENCE</scope>
    <source>
        <strain evidence="14">BYM</strain>
        <tissue evidence="14">Leaf</tissue>
    </source>
</reference>
<evidence type="ECO:0000313" key="14">
    <source>
        <dbReference type="EMBL" id="KAF3446352.1"/>
    </source>
</evidence>
<evidence type="ECO:0000256" key="5">
    <source>
        <dbReference type="ARBA" id="ARBA00022679"/>
    </source>
</evidence>
<dbReference type="InterPro" id="IPR045097">
    <property type="entry name" value="Thymidate_synth/dCMP_Mease"/>
</dbReference>
<dbReference type="InterPro" id="IPR012262">
    <property type="entry name" value="DHFR-TS"/>
</dbReference>
<evidence type="ECO:0000256" key="9">
    <source>
        <dbReference type="ARBA" id="ARBA00024992"/>
    </source>
</evidence>
<dbReference type="GO" id="GO:0004146">
    <property type="term" value="F:dihydrofolate reductase activity"/>
    <property type="evidence" value="ECO:0007669"/>
    <property type="project" value="InterPro"/>
</dbReference>
<dbReference type="Gene3D" id="3.40.430.10">
    <property type="entry name" value="Dihydrofolate Reductase, subunit A"/>
    <property type="match status" value="1"/>
</dbReference>
<comment type="function">
    <text evidence="11">Catalyzes the reductive methylation of 2'-deoxyuridine 5'-monophosphate (dUMP) to thymidine 5'-monophosphate (dTMP), using the cosubstrate, 5,10- methylenetetrahydrofolate (CH2H4folate) as a 1-carbon donor and reductant and contributes to the de novo mitochondrial thymidylate biosynthesis pathway.</text>
</comment>
<comment type="function">
    <text evidence="9">Bifunctional enzyme. Involved in de novo dTMP biosynthesis. Key enzyme in folate metabolism. Can play two different roles depending on the source of dihydrofolate: de novo synthesis of tetrahydrofolate or recycling of the dihydrofolate released as one of the end products of the TS catalyzed reaction. Catalyzes an essential reaction for de novo glycine and purine synthesis, DNA precursor synthesis, and for the conversion of dUMP to dTMP.</text>
</comment>
<dbReference type="InterPro" id="IPR017925">
    <property type="entry name" value="DHFR_CS"/>
</dbReference>
<dbReference type="PIRSF" id="PIRSF000389">
    <property type="entry name" value="DHFR-TS"/>
    <property type="match status" value="1"/>
</dbReference>
<comment type="catalytic activity">
    <reaction evidence="10">
        <text>dUMP + (6R)-5,10-methylene-5,6,7,8-tetrahydrofolate = 7,8-dihydrofolate + dTMP</text>
        <dbReference type="Rhea" id="RHEA:12104"/>
        <dbReference type="ChEBI" id="CHEBI:15636"/>
        <dbReference type="ChEBI" id="CHEBI:57451"/>
        <dbReference type="ChEBI" id="CHEBI:63528"/>
        <dbReference type="ChEBI" id="CHEBI:246422"/>
        <dbReference type="EC" id="2.1.1.45"/>
    </reaction>
    <physiologicalReaction direction="left-to-right" evidence="10">
        <dbReference type="Rhea" id="RHEA:12105"/>
    </physiologicalReaction>
</comment>
<keyword evidence="15" id="KW-1185">Reference proteome</keyword>
<evidence type="ECO:0000256" key="3">
    <source>
        <dbReference type="ARBA" id="ARBA00022563"/>
    </source>
</evidence>
<accession>A0A8K0H5V5</accession>
<evidence type="ECO:0000256" key="7">
    <source>
        <dbReference type="ARBA" id="ARBA00022857"/>
    </source>
</evidence>
<dbReference type="PANTHER" id="PTHR11548:SF14">
    <property type="entry name" value="BIFUNCTIONAL DIHYDROFOLATE REDUCTASE-THYMIDYLATE SYNTHASE"/>
    <property type="match status" value="1"/>
</dbReference>
<dbReference type="InterPro" id="IPR001796">
    <property type="entry name" value="DHFR_dom"/>
</dbReference>
<dbReference type="Gene3D" id="3.30.572.10">
    <property type="entry name" value="Thymidylate synthase/dCMP hydroxymethylase domain"/>
    <property type="match status" value="1"/>
</dbReference>
<evidence type="ECO:0000256" key="8">
    <source>
        <dbReference type="ARBA" id="ARBA00023002"/>
    </source>
</evidence>
<dbReference type="FunFam" id="3.30.572.10:FF:000007">
    <property type="entry name" value="thymidylate synthase isoform X2"/>
    <property type="match status" value="1"/>
</dbReference>
<keyword evidence="6 12" id="KW-0545">Nucleotide biosynthesis</keyword>
<feature type="domain" description="DHFR" evidence="13">
    <location>
        <begin position="41"/>
        <end position="218"/>
    </location>
</feature>
<dbReference type="GO" id="GO:0006231">
    <property type="term" value="P:dTMP biosynthetic process"/>
    <property type="evidence" value="ECO:0007669"/>
    <property type="project" value="InterPro"/>
</dbReference>
<dbReference type="OrthoDB" id="766at2759"/>
<dbReference type="PROSITE" id="PS00075">
    <property type="entry name" value="DHFR_1"/>
    <property type="match status" value="1"/>
</dbReference>
<proteinExistence type="inferred from homology"/>
<keyword evidence="8 12" id="KW-0560">Oxidoreductase</keyword>
<dbReference type="CDD" id="cd00209">
    <property type="entry name" value="DHFR"/>
    <property type="match status" value="1"/>
</dbReference>
<dbReference type="PANTHER" id="PTHR11548">
    <property type="entry name" value="THYMIDYLATE SYNTHASE 1"/>
    <property type="match status" value="1"/>
</dbReference>
<dbReference type="GO" id="GO:0005739">
    <property type="term" value="C:mitochondrion"/>
    <property type="evidence" value="ECO:0007669"/>
    <property type="project" value="TreeGrafter"/>
</dbReference>
<dbReference type="GO" id="GO:0004799">
    <property type="term" value="F:thymidylate synthase activity"/>
    <property type="evidence" value="ECO:0007669"/>
    <property type="project" value="UniProtKB-EC"/>
</dbReference>
<comment type="pathway">
    <text evidence="12">Cofactor biosynthesis; tetrahydrofolate biosynthesis; 5,6,7,8-tetrahydrofolate from 7,8-dihydrofolate: step 1/1.</text>
</comment>
<comment type="caution">
    <text evidence="14">The sequence shown here is derived from an EMBL/GenBank/DDBJ whole genome shotgun (WGS) entry which is preliminary data.</text>
</comment>
<protein>
    <recommendedName>
        <fullName evidence="12">Bifunctional dihydrofolate reductase-thymidylate synthase</fullName>
    </recommendedName>
</protein>
<evidence type="ECO:0000313" key="15">
    <source>
        <dbReference type="Proteomes" id="UP000796880"/>
    </source>
</evidence>
<comment type="similarity">
    <text evidence="12">In the C-terminal section; belongs to the thymidylate synthase family.</text>
</comment>
<evidence type="ECO:0000256" key="4">
    <source>
        <dbReference type="ARBA" id="ARBA00022603"/>
    </source>
</evidence>
<organism evidence="14 15">
    <name type="scientific">Rhamnella rubrinervis</name>
    <dbReference type="NCBI Taxonomy" id="2594499"/>
    <lineage>
        <taxon>Eukaryota</taxon>
        <taxon>Viridiplantae</taxon>
        <taxon>Streptophyta</taxon>
        <taxon>Embryophyta</taxon>
        <taxon>Tracheophyta</taxon>
        <taxon>Spermatophyta</taxon>
        <taxon>Magnoliopsida</taxon>
        <taxon>eudicotyledons</taxon>
        <taxon>Gunneridae</taxon>
        <taxon>Pentapetalae</taxon>
        <taxon>rosids</taxon>
        <taxon>fabids</taxon>
        <taxon>Rosales</taxon>
        <taxon>Rhamnaceae</taxon>
        <taxon>rhamnoid group</taxon>
        <taxon>Rhamneae</taxon>
        <taxon>Rhamnella</taxon>
    </lineage>
</organism>
<keyword evidence="7" id="KW-0521">NADP</keyword>
<comment type="pathway">
    <text evidence="1">Pyrimidine metabolism; dTTP biosynthesis.</text>
</comment>
<dbReference type="UniPathway" id="UPA00077">
    <property type="reaction ID" value="UER00158"/>
</dbReference>
<evidence type="ECO:0000256" key="11">
    <source>
        <dbReference type="ARBA" id="ARBA00056634"/>
    </source>
</evidence>
<gene>
    <name evidence="14" type="ORF">FNV43_RR11531</name>
</gene>
<dbReference type="InterPro" id="IPR036926">
    <property type="entry name" value="Thymidate_synth/dCMP_Mease_sf"/>
</dbReference>
<evidence type="ECO:0000256" key="1">
    <source>
        <dbReference type="ARBA" id="ARBA00004992"/>
    </source>
</evidence>
<keyword evidence="4 12" id="KW-0489">Methyltransferase</keyword>
<evidence type="ECO:0000259" key="13">
    <source>
        <dbReference type="PROSITE" id="PS51330"/>
    </source>
</evidence>
<comment type="similarity">
    <text evidence="12">In the N-terminal section; belongs to the dihydrofolate reductase family.</text>
</comment>
<dbReference type="Pfam" id="PF00186">
    <property type="entry name" value="DHFR_1"/>
    <property type="match status" value="1"/>
</dbReference>
<dbReference type="GO" id="GO:0046654">
    <property type="term" value="P:tetrahydrofolate biosynthetic process"/>
    <property type="evidence" value="ECO:0007669"/>
    <property type="project" value="UniProtKB-UniPathway"/>
</dbReference>
<evidence type="ECO:0000256" key="6">
    <source>
        <dbReference type="ARBA" id="ARBA00022727"/>
    </source>
</evidence>
<dbReference type="InterPro" id="IPR000398">
    <property type="entry name" value="Thymidylate_synthase"/>
</dbReference>
<keyword evidence="5 12" id="KW-0808">Transferase</keyword>
<dbReference type="EMBL" id="VOIH02000005">
    <property type="protein sequence ID" value="KAF3446352.1"/>
    <property type="molecule type" value="Genomic_DNA"/>
</dbReference>